<dbReference type="InterPro" id="IPR004036">
    <property type="entry name" value="Endonuclease-III-like_CS2"/>
</dbReference>
<evidence type="ECO:0000256" key="2">
    <source>
        <dbReference type="ARBA" id="ARBA00001966"/>
    </source>
</evidence>
<comment type="cofactor">
    <cofactor evidence="2">
        <name>[4Fe-4S] cluster</name>
        <dbReference type="ChEBI" id="CHEBI:49883"/>
    </cofactor>
</comment>
<evidence type="ECO:0000259" key="14">
    <source>
        <dbReference type="SMART" id="SM00478"/>
    </source>
</evidence>
<organism evidence="15 16">
    <name type="scientific">Amphibalanus amphitrite</name>
    <name type="common">Striped barnacle</name>
    <name type="synonym">Balanus amphitrite</name>
    <dbReference type="NCBI Taxonomy" id="1232801"/>
    <lineage>
        <taxon>Eukaryota</taxon>
        <taxon>Metazoa</taxon>
        <taxon>Ecdysozoa</taxon>
        <taxon>Arthropoda</taxon>
        <taxon>Crustacea</taxon>
        <taxon>Multicrustacea</taxon>
        <taxon>Cirripedia</taxon>
        <taxon>Thoracica</taxon>
        <taxon>Thoracicalcarea</taxon>
        <taxon>Balanomorpha</taxon>
        <taxon>Balanoidea</taxon>
        <taxon>Balanidae</taxon>
        <taxon>Amphibalaninae</taxon>
        <taxon>Amphibalanus</taxon>
    </lineage>
</organism>
<dbReference type="FunFam" id="1.10.1670.10:FF:000002">
    <property type="entry name" value="Adenine DNA glycosylase"/>
    <property type="match status" value="1"/>
</dbReference>
<dbReference type="EMBL" id="VIIS01001852">
    <property type="protein sequence ID" value="KAF0291848.1"/>
    <property type="molecule type" value="Genomic_DNA"/>
</dbReference>
<gene>
    <name evidence="15" type="primary">Mutyh</name>
    <name evidence="15" type="ORF">FJT64_010098</name>
</gene>
<dbReference type="GO" id="GO:0000701">
    <property type="term" value="F:purine-specific mismatch base pair DNA N-glycosylase activity"/>
    <property type="evidence" value="ECO:0007669"/>
    <property type="project" value="UniProtKB-EC"/>
</dbReference>
<dbReference type="InterPro" id="IPR003651">
    <property type="entry name" value="Endonuclease3_FeS-loop_motif"/>
</dbReference>
<dbReference type="GO" id="GO:0006298">
    <property type="term" value="P:mismatch repair"/>
    <property type="evidence" value="ECO:0007669"/>
    <property type="project" value="TreeGrafter"/>
</dbReference>
<dbReference type="Pfam" id="PF00633">
    <property type="entry name" value="HHH"/>
    <property type="match status" value="1"/>
</dbReference>
<evidence type="ECO:0000256" key="1">
    <source>
        <dbReference type="ARBA" id="ARBA00000843"/>
    </source>
</evidence>
<dbReference type="PANTHER" id="PTHR42944:SF1">
    <property type="entry name" value="ADENINE DNA GLYCOSYLASE"/>
    <property type="match status" value="1"/>
</dbReference>
<dbReference type="GO" id="GO:0006284">
    <property type="term" value="P:base-excision repair"/>
    <property type="evidence" value="ECO:0007669"/>
    <property type="project" value="InterPro"/>
</dbReference>
<keyword evidence="13" id="KW-0326">Glycosidase</keyword>
<evidence type="ECO:0000256" key="8">
    <source>
        <dbReference type="ARBA" id="ARBA00022763"/>
    </source>
</evidence>
<keyword evidence="16" id="KW-1185">Reference proteome</keyword>
<dbReference type="OrthoDB" id="10248838at2759"/>
<dbReference type="CDD" id="cd00056">
    <property type="entry name" value="ENDO3c"/>
    <property type="match status" value="1"/>
</dbReference>
<evidence type="ECO:0000256" key="7">
    <source>
        <dbReference type="ARBA" id="ARBA00022723"/>
    </source>
</evidence>
<evidence type="ECO:0000256" key="10">
    <source>
        <dbReference type="ARBA" id="ARBA00023004"/>
    </source>
</evidence>
<dbReference type="Proteomes" id="UP000440578">
    <property type="component" value="Unassembled WGS sequence"/>
</dbReference>
<reference evidence="15 16" key="1">
    <citation type="submission" date="2019-07" db="EMBL/GenBank/DDBJ databases">
        <title>Draft genome assembly of a fouling barnacle, Amphibalanus amphitrite (Darwin, 1854): The first reference genome for Thecostraca.</title>
        <authorList>
            <person name="Kim W."/>
        </authorList>
    </citation>
    <scope>NUCLEOTIDE SEQUENCE [LARGE SCALE GENOMIC DNA]</scope>
    <source>
        <strain evidence="15">SNU_AA5</strain>
        <tissue evidence="15">Soma without cirri and trophi</tissue>
    </source>
</reference>
<keyword evidence="12" id="KW-0234">DNA repair</keyword>
<keyword evidence="6" id="KW-0004">4Fe-4S</keyword>
<dbReference type="AlphaFoldDB" id="A0A6A4VNL6"/>
<dbReference type="InterPro" id="IPR011257">
    <property type="entry name" value="DNA_glycosylase"/>
</dbReference>
<keyword evidence="10" id="KW-0408">Iron</keyword>
<dbReference type="InterPro" id="IPR023170">
    <property type="entry name" value="HhH_base_excis_C"/>
</dbReference>
<dbReference type="PROSITE" id="PS01155">
    <property type="entry name" value="ENDONUCLEASE_III_2"/>
    <property type="match status" value="1"/>
</dbReference>
<keyword evidence="9" id="KW-0378">Hydrolase</keyword>
<evidence type="ECO:0000256" key="9">
    <source>
        <dbReference type="ARBA" id="ARBA00022801"/>
    </source>
</evidence>
<keyword evidence="7" id="KW-0479">Metal-binding</keyword>
<keyword evidence="8" id="KW-0227">DNA damage</keyword>
<evidence type="ECO:0000256" key="12">
    <source>
        <dbReference type="ARBA" id="ARBA00023204"/>
    </source>
</evidence>
<name>A0A6A4VNL6_AMPAM</name>
<dbReference type="SUPFAM" id="SSF48150">
    <property type="entry name" value="DNA-glycosylase"/>
    <property type="match status" value="1"/>
</dbReference>
<evidence type="ECO:0000256" key="5">
    <source>
        <dbReference type="ARBA" id="ARBA00022023"/>
    </source>
</evidence>
<comment type="caution">
    <text evidence="15">The sequence shown here is derived from an EMBL/GenBank/DDBJ whole genome shotgun (WGS) entry which is preliminary data.</text>
</comment>
<dbReference type="InterPro" id="IPR044298">
    <property type="entry name" value="MIG/MutY"/>
</dbReference>
<dbReference type="GO" id="GO:0051539">
    <property type="term" value="F:4 iron, 4 sulfur cluster binding"/>
    <property type="evidence" value="ECO:0007669"/>
    <property type="project" value="UniProtKB-KW"/>
</dbReference>
<protein>
    <recommendedName>
        <fullName evidence="5">Adenine DNA glycosylase</fullName>
        <ecNumber evidence="4">3.2.2.31</ecNumber>
    </recommendedName>
</protein>
<dbReference type="EC" id="3.2.2.31" evidence="4"/>
<dbReference type="SMART" id="SM00525">
    <property type="entry name" value="FES"/>
    <property type="match status" value="1"/>
</dbReference>
<evidence type="ECO:0000256" key="6">
    <source>
        <dbReference type="ARBA" id="ARBA00022485"/>
    </source>
</evidence>
<evidence type="ECO:0000256" key="4">
    <source>
        <dbReference type="ARBA" id="ARBA00012045"/>
    </source>
</evidence>
<comment type="similarity">
    <text evidence="3">Belongs to the Nth/MutY family.</text>
</comment>
<accession>A0A6A4VNL6</accession>
<evidence type="ECO:0000256" key="11">
    <source>
        <dbReference type="ARBA" id="ARBA00023014"/>
    </source>
</evidence>
<dbReference type="PANTHER" id="PTHR42944">
    <property type="entry name" value="ADENINE DNA GLYCOSYLASE"/>
    <property type="match status" value="1"/>
</dbReference>
<dbReference type="GO" id="GO:0035485">
    <property type="term" value="F:adenine/guanine mispair binding"/>
    <property type="evidence" value="ECO:0007669"/>
    <property type="project" value="TreeGrafter"/>
</dbReference>
<evidence type="ECO:0000313" key="15">
    <source>
        <dbReference type="EMBL" id="KAF0291848.1"/>
    </source>
</evidence>
<dbReference type="GO" id="GO:0034039">
    <property type="term" value="F:8-oxo-7,8-dihydroguanine DNA N-glycosylase activity"/>
    <property type="evidence" value="ECO:0007669"/>
    <property type="project" value="TreeGrafter"/>
</dbReference>
<evidence type="ECO:0000313" key="16">
    <source>
        <dbReference type="Proteomes" id="UP000440578"/>
    </source>
</evidence>
<evidence type="ECO:0000256" key="3">
    <source>
        <dbReference type="ARBA" id="ARBA00008343"/>
    </source>
</evidence>
<dbReference type="Gene3D" id="1.10.1670.10">
    <property type="entry name" value="Helix-hairpin-Helix base-excision DNA repair enzymes (C-terminal)"/>
    <property type="match status" value="1"/>
</dbReference>
<dbReference type="GO" id="GO:0005634">
    <property type="term" value="C:nucleus"/>
    <property type="evidence" value="ECO:0007669"/>
    <property type="project" value="TreeGrafter"/>
</dbReference>
<dbReference type="GO" id="GO:0032357">
    <property type="term" value="F:oxidized purine DNA binding"/>
    <property type="evidence" value="ECO:0007669"/>
    <property type="project" value="TreeGrafter"/>
</dbReference>
<dbReference type="SMART" id="SM00478">
    <property type="entry name" value="ENDO3c"/>
    <property type="match status" value="1"/>
</dbReference>
<proteinExistence type="inferred from homology"/>
<dbReference type="GO" id="GO:0046872">
    <property type="term" value="F:metal ion binding"/>
    <property type="evidence" value="ECO:0007669"/>
    <property type="project" value="UniProtKB-KW"/>
</dbReference>
<keyword evidence="11" id="KW-0411">Iron-sulfur</keyword>
<evidence type="ECO:0000256" key="13">
    <source>
        <dbReference type="ARBA" id="ARBA00023295"/>
    </source>
</evidence>
<comment type="catalytic activity">
    <reaction evidence="1">
        <text>Hydrolyzes free adenine bases from 7,8-dihydro-8-oxoguanine:adenine mismatched double-stranded DNA, leaving an apurinic site.</text>
        <dbReference type="EC" id="3.2.2.31"/>
    </reaction>
</comment>
<sequence length="220" mass="24157">MLVCADLEGRVPDSAEALLRLPGVGRYTAGAVASIAFGQRTPVVDGNVVRVLARVRAVGAASDSKPVTDWLWKTAGQLVDPDRPGDFNQALMELGATVCTPREPACRTCPVRPQCAAYRLTGQRNGPVKLASAPVADIEECASPCPLCLPADLWEPERGVLNFPRKPRKAAPRAEQVATCVLHRDRRRFLLCQRPESGRWRCLLHTAYFRNKTLFYCTFG</sequence>
<dbReference type="InterPro" id="IPR000445">
    <property type="entry name" value="HhH_motif"/>
</dbReference>
<dbReference type="InterPro" id="IPR003265">
    <property type="entry name" value="HhH-GPD_domain"/>
</dbReference>
<feature type="domain" description="HhH-GPD" evidence="14">
    <location>
        <begin position="1"/>
        <end position="97"/>
    </location>
</feature>